<dbReference type="PROSITE" id="PS50827">
    <property type="entry name" value="DDT"/>
    <property type="match status" value="1"/>
</dbReference>
<evidence type="ECO:0000256" key="1">
    <source>
        <dbReference type="ARBA" id="ARBA00004123"/>
    </source>
</evidence>
<accession>A0AA35JI09</accession>
<dbReference type="GO" id="GO:0000781">
    <property type="term" value="C:chromosome, telomeric region"/>
    <property type="evidence" value="ECO:0007669"/>
    <property type="project" value="GOC"/>
</dbReference>
<protein>
    <recommendedName>
        <fullName evidence="10">Itc1p</fullName>
    </recommendedName>
</protein>
<feature type="coiled-coil region" evidence="4">
    <location>
        <begin position="788"/>
        <end position="815"/>
    </location>
</feature>
<feature type="region of interest" description="Disordered" evidence="5">
    <location>
        <begin position="591"/>
        <end position="662"/>
    </location>
</feature>
<dbReference type="GO" id="GO:0000785">
    <property type="term" value="C:chromatin"/>
    <property type="evidence" value="ECO:0007669"/>
    <property type="project" value="UniProtKB-ARBA"/>
</dbReference>
<feature type="coiled-coil region" evidence="4">
    <location>
        <begin position="1113"/>
        <end position="1178"/>
    </location>
</feature>
<feature type="region of interest" description="Disordered" evidence="5">
    <location>
        <begin position="486"/>
        <end position="508"/>
    </location>
</feature>
<dbReference type="GO" id="GO:0005634">
    <property type="term" value="C:nucleus"/>
    <property type="evidence" value="ECO:0007669"/>
    <property type="project" value="UniProtKB-SubCell"/>
</dbReference>
<dbReference type="PROSITE" id="PS51136">
    <property type="entry name" value="WAC"/>
    <property type="match status" value="1"/>
</dbReference>
<dbReference type="PANTHER" id="PTHR32075">
    <property type="entry name" value="ISWI CHROMATIN-REMODELING COMPLEX SUBUNIT YPL216W-RELATED"/>
    <property type="match status" value="1"/>
</dbReference>
<dbReference type="Pfam" id="PF02791">
    <property type="entry name" value="DDT"/>
    <property type="match status" value="1"/>
</dbReference>
<feature type="domain" description="WAC" evidence="7">
    <location>
        <begin position="23"/>
        <end position="130"/>
    </location>
</feature>
<keyword evidence="4" id="KW-0175">Coiled coil</keyword>
<feature type="compositionally biased region" description="Basic and acidic residues" evidence="5">
    <location>
        <begin position="323"/>
        <end position="340"/>
    </location>
</feature>
<feature type="domain" description="DDT" evidence="6">
    <location>
        <begin position="424"/>
        <end position="484"/>
    </location>
</feature>
<reference evidence="8" key="1">
    <citation type="submission" date="2022-10" db="EMBL/GenBank/DDBJ databases">
        <authorList>
            <person name="Byrne P K."/>
        </authorList>
    </citation>
    <scope>NUCLEOTIDE SEQUENCE</scope>
    <source>
        <strain evidence="8">CBS7001</strain>
    </source>
</reference>
<sequence>MVLYKRKPILLPDPKPLPLDLNVQVWHIEETGEWFPSYEEFLERFDFYTRHHFTCEITGTSCLTFFQALDSEETQFKYVEDRFPLKLREPVARFLHFNGIRRLDALVEKVYARFKNDFFPGEIVYLRKHKDASTTNSNSQQGTPQPDEVSENNNSSNPNLPQYQYQKRYIIKEKVQFNATINPETKEIAMPAHTKYMLIEESTCSNKSFIVDQGQIYRDRSTFTKHLIKCFFKITLQRASSKMGAPWCVKPEYLAMYGLTMDWPKDMLKYKDDDPSTVARRSDSANASPPENGKSKRQNKSSNKNNEPNDESNKKETKKKRKQAEENAAEDKPIEEDKKKNQNNLAESHSKKRKKEANDEPKTENVEAVPALTNAEPVPVTITSIMDDLALPYQHPPSIFPNLTCYNEKLECVLVGSIGSSKSFASFGKLLQVYQFLNTFGSRIYLSHFSLDQFITSLKCTDAYELKGEVVYVNIKTQTTEELEDKSGSSLLKKEKEDSVEEDTEKSSNWQRNPFIREMILKRNSDKVEYKIIHDDPATDDILDNVNHNGSALLIEVFTALLRLFINEDGDWNCIVVEDWVIDNKGVLTETNDSRQGQTTQQQNGNGHCLQDSEKTDNSSPRQNGERLIGDPSAKGEANSKSGSNSGSESESESGSESEEVDPQLEKCLNYRNVNWIERLTKRQFNNGYWLIILLGVLQDSRHLPMYTQFIDFFIDKIIPKDISATQLPKQLWRNFCRKLSFDDKTNALWVLIDLVSHFSPDIKAAVDDSMELCGQIRSERFKVARELKSEAVVLGNLQNELQAIQEKLTKIDENTLSTDNPDKQHDVEANTELLDPSLIKEKQELANEQEKKVEALQSDKNYLDNCLFENDLQRLKPLGLDRYGNRYFWLDHNGVPCHELPVDTEEASKSISDFSYQSGRLLIQGPRASSAKFFLNVNDKQLSDWQNIGNAKGACEATKEVFGIFETDSGSYNYVENGIETELLDSNGRVNPLIELTPIQKKIMDETPSRLLLSPDQWYCIDKYEDLSKIIDWLDNWGRKEHDLLRQIRPVLHRIRTSVSLRNHALSLGAFTKGEEKLLKELENNEFTENELNIDNMDINNNNKNNNNNNGVKSEADILADAEEEKEAVLDEKLDGIADELVKLDDSSKTRKVLNKIQELEDQRDKLLEQKRTIINSQRPGARILARSERKRTKVSRTNKLNKQIEILTDLINYRHFKAMEDVIAWKNTLANSIWGSSLRKNASGNKKNGTIETVDDKLKDIVGQTSRTVTPAPN</sequence>
<evidence type="ECO:0000256" key="2">
    <source>
        <dbReference type="ARBA" id="ARBA00023242"/>
    </source>
</evidence>
<dbReference type="InterPro" id="IPR028941">
    <property type="entry name" value="WHIM2_dom"/>
</dbReference>
<dbReference type="Proteomes" id="UP001162090">
    <property type="component" value="Chromosome 7"/>
</dbReference>
<feature type="region of interest" description="Disordered" evidence="5">
    <location>
        <begin position="272"/>
        <end position="371"/>
    </location>
</feature>
<proteinExistence type="predicted"/>
<evidence type="ECO:0000313" key="8">
    <source>
        <dbReference type="EMBL" id="CAI4062115.1"/>
    </source>
</evidence>
<keyword evidence="2 3" id="KW-0539">Nucleus</keyword>
<dbReference type="PANTHER" id="PTHR32075:SF6">
    <property type="entry name" value="ISWI CHROMATIN-REMODELING COMPLEX SUBUNIT YPL216W-RELATED"/>
    <property type="match status" value="1"/>
</dbReference>
<dbReference type="GO" id="GO:0031509">
    <property type="term" value="P:subtelomeric heterochromatin formation"/>
    <property type="evidence" value="ECO:0007669"/>
    <property type="project" value="TreeGrafter"/>
</dbReference>
<evidence type="ECO:0000313" key="9">
    <source>
        <dbReference type="Proteomes" id="UP001162090"/>
    </source>
</evidence>
<evidence type="ECO:0000256" key="5">
    <source>
        <dbReference type="SAM" id="MobiDB-lite"/>
    </source>
</evidence>
<dbReference type="SMART" id="SM00571">
    <property type="entry name" value="DDT"/>
    <property type="match status" value="1"/>
</dbReference>
<feature type="compositionally biased region" description="Polar residues" evidence="5">
    <location>
        <begin position="133"/>
        <end position="144"/>
    </location>
</feature>
<dbReference type="EMBL" id="OX365918">
    <property type="protein sequence ID" value="CAI4062115.1"/>
    <property type="molecule type" value="Genomic_DNA"/>
</dbReference>
<comment type="subcellular location">
    <subcellularLocation>
        <location evidence="1 3">Nucleus</location>
    </subcellularLocation>
</comment>
<evidence type="ECO:0000259" key="6">
    <source>
        <dbReference type="PROSITE" id="PS50827"/>
    </source>
</evidence>
<evidence type="ECO:0000256" key="4">
    <source>
        <dbReference type="SAM" id="Coils"/>
    </source>
</evidence>
<evidence type="ECO:0008006" key="10">
    <source>
        <dbReference type="Google" id="ProtNLM"/>
    </source>
</evidence>
<feature type="region of interest" description="Disordered" evidence="5">
    <location>
        <begin position="131"/>
        <end position="161"/>
    </location>
</feature>
<feature type="compositionally biased region" description="Low complexity" evidence="5">
    <location>
        <begin position="596"/>
        <end position="607"/>
    </location>
</feature>
<organism evidence="8 9">
    <name type="scientific">Saccharomyces uvarum</name>
    <name type="common">Yeast</name>
    <name type="synonym">Saccharomyces bayanus var. uvarum</name>
    <dbReference type="NCBI Taxonomy" id="230603"/>
    <lineage>
        <taxon>Eukaryota</taxon>
        <taxon>Fungi</taxon>
        <taxon>Dikarya</taxon>
        <taxon>Ascomycota</taxon>
        <taxon>Saccharomycotina</taxon>
        <taxon>Saccharomycetes</taxon>
        <taxon>Saccharomycetales</taxon>
        <taxon>Saccharomycetaceae</taxon>
        <taxon>Saccharomyces</taxon>
    </lineage>
</organism>
<dbReference type="InterPro" id="IPR013136">
    <property type="entry name" value="WSTF_Acf1_Cbp146"/>
</dbReference>
<feature type="compositionally biased region" description="Basic and acidic residues" evidence="5">
    <location>
        <begin position="356"/>
        <end position="365"/>
    </location>
</feature>
<gene>
    <name evidence="8" type="primary">SUVC07G1180</name>
    <name evidence="8" type="ORF">SUVC_07G1180</name>
</gene>
<feature type="compositionally biased region" description="Acidic residues" evidence="5">
    <location>
        <begin position="650"/>
        <end position="662"/>
    </location>
</feature>
<evidence type="ECO:0000256" key="3">
    <source>
        <dbReference type="PROSITE-ProRule" id="PRU00475"/>
    </source>
</evidence>
<feature type="compositionally biased region" description="Low complexity" evidence="5">
    <location>
        <begin position="635"/>
        <end position="649"/>
    </location>
</feature>
<dbReference type="Pfam" id="PF10537">
    <property type="entry name" value="WAC_Acf1_DNA_bd"/>
    <property type="match status" value="1"/>
</dbReference>
<dbReference type="Pfam" id="PF15613">
    <property type="entry name" value="WSD"/>
    <property type="match status" value="1"/>
</dbReference>
<evidence type="ECO:0000259" key="7">
    <source>
        <dbReference type="PROSITE" id="PS51136"/>
    </source>
</evidence>
<dbReference type="AlphaFoldDB" id="A0AA35JI09"/>
<name>A0AA35JI09_SACUV</name>
<dbReference type="InterPro" id="IPR018501">
    <property type="entry name" value="DDT_dom"/>
</dbReference>